<name>A0ABS2M338_9ACTN</name>
<comment type="caution">
    <text evidence="2">The sequence shown here is derived from an EMBL/GenBank/DDBJ whole genome shotgun (WGS) entry which is preliminary data.</text>
</comment>
<feature type="transmembrane region" description="Helical" evidence="1">
    <location>
        <begin position="24"/>
        <end position="44"/>
    </location>
</feature>
<keyword evidence="1" id="KW-0812">Transmembrane</keyword>
<gene>
    <name evidence="2" type="ORF">JOD64_006018</name>
</gene>
<accession>A0ABS2M338</accession>
<reference evidence="2 3" key="1">
    <citation type="submission" date="2021-01" db="EMBL/GenBank/DDBJ databases">
        <title>Sequencing the genomes of 1000 actinobacteria strains.</title>
        <authorList>
            <person name="Klenk H.-P."/>
        </authorList>
    </citation>
    <scope>NUCLEOTIDE SEQUENCE [LARGE SCALE GENOMIC DNA]</scope>
    <source>
        <strain evidence="2 3">DSM 100204</strain>
    </source>
</reference>
<feature type="transmembrane region" description="Helical" evidence="1">
    <location>
        <begin position="336"/>
        <end position="353"/>
    </location>
</feature>
<keyword evidence="3" id="KW-1185">Reference proteome</keyword>
<evidence type="ECO:0008006" key="4">
    <source>
        <dbReference type="Google" id="ProtNLM"/>
    </source>
</evidence>
<feature type="transmembrane region" description="Helical" evidence="1">
    <location>
        <begin position="194"/>
        <end position="213"/>
    </location>
</feature>
<dbReference type="EMBL" id="JAFBBP010000001">
    <property type="protein sequence ID" value="MBM7494796.1"/>
    <property type="molecule type" value="Genomic_DNA"/>
</dbReference>
<protein>
    <recommendedName>
        <fullName evidence="4">Integral membrane protein</fullName>
    </recommendedName>
</protein>
<keyword evidence="1" id="KW-1133">Transmembrane helix</keyword>
<feature type="transmembrane region" description="Helical" evidence="1">
    <location>
        <begin position="225"/>
        <end position="245"/>
    </location>
</feature>
<evidence type="ECO:0000256" key="1">
    <source>
        <dbReference type="SAM" id="Phobius"/>
    </source>
</evidence>
<evidence type="ECO:0000313" key="2">
    <source>
        <dbReference type="EMBL" id="MBM7494796.1"/>
    </source>
</evidence>
<keyword evidence="1" id="KW-0472">Membrane</keyword>
<organism evidence="2 3">
    <name type="scientific">Micromonospora luteifusca</name>
    <dbReference type="NCBI Taxonomy" id="709860"/>
    <lineage>
        <taxon>Bacteria</taxon>
        <taxon>Bacillati</taxon>
        <taxon>Actinomycetota</taxon>
        <taxon>Actinomycetes</taxon>
        <taxon>Micromonosporales</taxon>
        <taxon>Micromonosporaceae</taxon>
        <taxon>Micromonospora</taxon>
    </lineage>
</organism>
<dbReference type="RefSeq" id="WP_204945328.1">
    <property type="nucleotide sequence ID" value="NZ_JAFBBP010000001.1"/>
</dbReference>
<sequence length="365" mass="38059">MTAVVGTSPLVSTTRQTLVRLRGWLLGITAVTLGTSLAIFLGVAGNADVAADRSVPAILASYDAQDALRNAHLAAVRNLAEGGEVLGGPGVDYQRQIAGAGQYLTLLAENNAAGDKGTQAIQTIEALLVTYTGLIGQADARYRDASLRALGVAALRDAASLLDDILVRLERLRGMQLRALDSQVHNVWTNKLTAAVWLLPLVGLGVLLIRTQVYLTRRFRRTMNVPLLVATAATVGMVALTSLSLGSASQLDRARAGVEAVHGSRQGQLEDVRFRAADGLASAVREQCRAACADTIAEIGTRSPSPSSTPGLAVIAADVAITADAVGAADSRSVELALPLLALGIAVLVLAGFRPRLAEYGERST</sequence>
<evidence type="ECO:0000313" key="3">
    <source>
        <dbReference type="Proteomes" id="UP000764837"/>
    </source>
</evidence>
<proteinExistence type="predicted"/>
<dbReference type="Proteomes" id="UP000764837">
    <property type="component" value="Unassembled WGS sequence"/>
</dbReference>